<accession>A0AA90NNG8</accession>
<gene>
    <name evidence="2" type="ORF">QS748_13110</name>
</gene>
<feature type="signal peptide" evidence="1">
    <location>
        <begin position="1"/>
        <end position="28"/>
    </location>
</feature>
<comment type="caution">
    <text evidence="2">The sequence shown here is derived from an EMBL/GenBank/DDBJ whole genome shotgun (WGS) entry which is preliminary data.</text>
</comment>
<organism evidence="2 3">
    <name type="scientific">Candidatus Endonucleibacter bathymodioli</name>
    <dbReference type="NCBI Taxonomy" id="539814"/>
    <lineage>
        <taxon>Bacteria</taxon>
        <taxon>Pseudomonadati</taxon>
        <taxon>Pseudomonadota</taxon>
        <taxon>Gammaproteobacteria</taxon>
        <taxon>Oceanospirillales</taxon>
        <taxon>Endozoicomonadaceae</taxon>
        <taxon>Candidatus Endonucleibacter</taxon>
    </lineage>
</organism>
<protein>
    <submittedName>
        <fullName evidence="2">Uncharacterized protein</fullName>
    </submittedName>
</protein>
<evidence type="ECO:0000256" key="1">
    <source>
        <dbReference type="SAM" id="SignalP"/>
    </source>
</evidence>
<evidence type="ECO:0000313" key="3">
    <source>
        <dbReference type="Proteomes" id="UP001178148"/>
    </source>
</evidence>
<keyword evidence="1" id="KW-0732">Signal</keyword>
<dbReference type="EMBL" id="JASXSV010000029">
    <property type="protein sequence ID" value="MDP0590065.1"/>
    <property type="molecule type" value="Genomic_DNA"/>
</dbReference>
<evidence type="ECO:0000313" key="2">
    <source>
        <dbReference type="EMBL" id="MDP0590065.1"/>
    </source>
</evidence>
<name>A0AA90NNG8_9GAMM</name>
<sequence length="438" mass="49079">MFLSNISCRLKTNIAALSLLSASVFVQASHDHEFVDAFEEHKKVNDIQCQTVLQVPEDEVYKFFNNLDENSSLIQSLFNEVRHASDLATALCVTLIRIGLTGSEPAKRYFDPIAADGNNANYDKYYAVGMKYRQNFLTFDAVQLIARILDQPVKATLSHLSDQDSVSVEGYQFSEVVTSVNGYGSLWAQKLTAPPEYSSLVEVKSSIKMLNPDEMSAIIFNDVFVDALVDLMFSYIKGDSAIFSRITDTEVTPEEKALAIDSSGKFSKPVLVERLNEYLRTLGDMHMFEREKDKAEASKKFVVKPGDTRPPALTPVVLAAIAHIFPNVADKGRLSETAKNLKGMIRLAMQTLVAACFSKDQKDFNSNFYGYNQCLTEMTGARYFSPVKDCSSRALFTIKQHDAEEQIRAVINQAIQNLMNFKDTYGIIRPMMSFGLRK</sequence>
<dbReference type="Proteomes" id="UP001178148">
    <property type="component" value="Unassembled WGS sequence"/>
</dbReference>
<proteinExistence type="predicted"/>
<dbReference type="AlphaFoldDB" id="A0AA90NNG8"/>
<reference evidence="2 3" key="1">
    <citation type="journal article" date="2023" name="bioRxiv">
        <title>An intranuclear bacterial parasite of deep-sea mussels expresses apoptosis inhibitors acquired from its host.</title>
        <authorList>
            <person name="Gonzalez Porras M.A."/>
            <person name="Assie A."/>
            <person name="Tietjen M."/>
            <person name="Violette M."/>
            <person name="Kleiner M."/>
            <person name="Gruber-Vodicka H."/>
            <person name="Dubilier N."/>
            <person name="Leisch N."/>
        </authorList>
    </citation>
    <scope>NUCLEOTIDE SEQUENCE [LARGE SCALE GENOMIC DNA]</scope>
    <source>
        <strain evidence="2">IAP13</strain>
    </source>
</reference>
<keyword evidence="3" id="KW-1185">Reference proteome</keyword>
<feature type="chain" id="PRO_5041737986" evidence="1">
    <location>
        <begin position="29"/>
        <end position="438"/>
    </location>
</feature>